<accession>A0A060SC81</accession>
<dbReference type="Gene3D" id="3.80.10.10">
    <property type="entry name" value="Ribonuclease Inhibitor"/>
    <property type="match status" value="1"/>
</dbReference>
<comment type="caution">
    <text evidence="1">The sequence shown here is derived from an EMBL/GenBank/DDBJ whole genome shotgun (WGS) entry which is preliminary data.</text>
</comment>
<dbReference type="SUPFAM" id="SSF52058">
    <property type="entry name" value="L domain-like"/>
    <property type="match status" value="1"/>
</dbReference>
<dbReference type="STRING" id="5643.A0A060SC81"/>
<proteinExistence type="predicted"/>
<dbReference type="AlphaFoldDB" id="A0A060SC81"/>
<dbReference type="OrthoDB" id="2802922at2759"/>
<evidence type="ECO:0000313" key="2">
    <source>
        <dbReference type="Proteomes" id="UP000029665"/>
    </source>
</evidence>
<gene>
    <name evidence="1" type="ORF">BN946_scf184939.g15</name>
</gene>
<dbReference type="EMBL" id="CCBP010000107">
    <property type="protein sequence ID" value="CDO71791.1"/>
    <property type="molecule type" value="Genomic_DNA"/>
</dbReference>
<protein>
    <recommendedName>
        <fullName evidence="3">F-box domain-containing protein</fullName>
    </recommendedName>
</protein>
<keyword evidence="2" id="KW-1185">Reference proteome</keyword>
<dbReference type="Proteomes" id="UP000029665">
    <property type="component" value="Unassembled WGS sequence"/>
</dbReference>
<dbReference type="HOGENOM" id="CLU_478977_0_0_1"/>
<sequence length="500" mass="56796">MLSGPQRRVQHLRSLTVGVYTWENDDDHDDESIEEVPIGPYGNVFSQVNLLADLLVHANNLKEFDCQRFQPCLLKDPRIGSALQAMTQLTSLRLYDIGDTSLAFIRGCKASLKSLYLEYYSPNDYPLHGETKTLPALLSAIAPFQGLRTLETWHLTPATSLEFDFEAAEMPSISYLRLSDSTPYALDIVRFCPNLSTLVFSRDDQHAASASGSLKGPRWPPLRRLMIQEYNDIPSILGRVHLVDCLHIAGQIPRSGEDDEEVAQCLELIRVASPVELYLSVVVRATPLTFLTELARVAPRLRVLELKVTVESPIVENESWLDVIPESVRSLTIPCLRIYLPQLPWYPLRPYVYGNVDRSERRERIIDALRMEAHRAQAPLTLPHRLIEAVPSLRYVAILDSGPNKFILELAPDVDDPPNDLDLAALAELEKVAQFNDEDDSSEDEEDEDWSRTWDELRGTDHFVSYTWWQVAEEADGRVVKPITIEEGERVQRQFLERGL</sequence>
<organism evidence="1 2">
    <name type="scientific">Pycnoporus cinnabarinus</name>
    <name type="common">Cinnabar-red polypore</name>
    <name type="synonym">Trametes cinnabarina</name>
    <dbReference type="NCBI Taxonomy" id="5643"/>
    <lineage>
        <taxon>Eukaryota</taxon>
        <taxon>Fungi</taxon>
        <taxon>Dikarya</taxon>
        <taxon>Basidiomycota</taxon>
        <taxon>Agaricomycotina</taxon>
        <taxon>Agaricomycetes</taxon>
        <taxon>Polyporales</taxon>
        <taxon>Polyporaceae</taxon>
        <taxon>Trametes</taxon>
    </lineage>
</organism>
<evidence type="ECO:0000313" key="1">
    <source>
        <dbReference type="EMBL" id="CDO71791.1"/>
    </source>
</evidence>
<reference evidence="1" key="1">
    <citation type="submission" date="2014-01" db="EMBL/GenBank/DDBJ databases">
        <title>The genome of the white-rot fungus Pycnoporus cinnabarinus: a basidiomycete model with a versatile arsenal for lignocellulosic biomass breakdown.</title>
        <authorList>
            <person name="Levasseur A."/>
            <person name="Lomascolo A."/>
            <person name="Ruiz-Duenas F.J."/>
            <person name="Uzan E."/>
            <person name="Piumi F."/>
            <person name="Kues U."/>
            <person name="Ram A.F.J."/>
            <person name="Murat C."/>
            <person name="Haon M."/>
            <person name="Benoit I."/>
            <person name="Arfi Y."/>
            <person name="Chevret D."/>
            <person name="Drula E."/>
            <person name="Kwon M.J."/>
            <person name="Gouret P."/>
            <person name="Lesage-Meessen L."/>
            <person name="Lombard V."/>
            <person name="Mariette J."/>
            <person name="Noirot C."/>
            <person name="Park J."/>
            <person name="Patyshakuliyeva A."/>
            <person name="Wieneger R.A.B."/>
            <person name="Wosten H.A.B."/>
            <person name="Martin F."/>
            <person name="Coutinho P.M."/>
            <person name="de Vries R."/>
            <person name="Martinez A.T."/>
            <person name="Klopp C."/>
            <person name="Pontarotti P."/>
            <person name="Henrissat B."/>
            <person name="Record E."/>
        </authorList>
    </citation>
    <scope>NUCLEOTIDE SEQUENCE [LARGE SCALE GENOMIC DNA]</scope>
    <source>
        <strain evidence="1">BRFM137</strain>
    </source>
</reference>
<dbReference type="InterPro" id="IPR032675">
    <property type="entry name" value="LRR_dom_sf"/>
</dbReference>
<name>A0A060SC81_PYCCI</name>
<evidence type="ECO:0008006" key="3">
    <source>
        <dbReference type="Google" id="ProtNLM"/>
    </source>
</evidence>